<reference evidence="4 6" key="1">
    <citation type="submission" date="2008-03" db="EMBL/GenBank/DDBJ databases">
        <title>Annotation of Ixodes scapularis.</title>
        <authorList>
            <consortium name="Ixodes scapularis Genome Project Consortium"/>
            <person name="Caler E."/>
            <person name="Hannick L.I."/>
            <person name="Bidwell S."/>
            <person name="Joardar V."/>
            <person name="Thiagarajan M."/>
            <person name="Amedeo P."/>
            <person name="Galinsky K.J."/>
            <person name="Schobel S."/>
            <person name="Inman J."/>
            <person name="Hostetler J."/>
            <person name="Miller J."/>
            <person name="Hammond M."/>
            <person name="Megy K."/>
            <person name="Lawson D."/>
            <person name="Kodira C."/>
            <person name="Sutton G."/>
            <person name="Meyer J."/>
            <person name="Hill C.A."/>
            <person name="Birren B."/>
            <person name="Nene V."/>
            <person name="Collins F."/>
            <person name="Alarcon-Chaidez F."/>
            <person name="Wikel S."/>
            <person name="Strausberg R."/>
        </authorList>
    </citation>
    <scope>NUCLEOTIDE SEQUENCE [LARGE SCALE GENOMIC DNA]</scope>
    <source>
        <strain evidence="6">Wikel</strain>
        <strain evidence="4">Wikel colony</strain>
    </source>
</reference>
<dbReference type="HOGENOM" id="CLU_025643_3_0_1"/>
<feature type="domain" description="DDE Tnp4" evidence="3">
    <location>
        <begin position="15"/>
        <end position="159"/>
    </location>
</feature>
<sequence>MCLRTVCGTDVAVVIDCFEIFIERPTSHMARSLTWSQYKHHNTVKYLIGLAPQGTVTFILRGWCGRSSDKHIAESCGILENLQPGNCVLADRGFTIEESKGLYCARLHMPAFTRGKKQLAQWSVEASRQLANVRIHVERVIGLIRNKYLITKSVQPIDMLTTEHENE</sequence>
<dbReference type="EnsemblMetazoa" id="ISCW024771-RA">
    <property type="protein sequence ID" value="ISCW024771-PA"/>
    <property type="gene ID" value="ISCW024771"/>
</dbReference>
<gene>
    <name evidence="4" type="ORF">IscW_ISCW024771</name>
</gene>
<dbReference type="GO" id="GO:0046872">
    <property type="term" value="F:metal ion binding"/>
    <property type="evidence" value="ECO:0007669"/>
    <property type="project" value="UniProtKB-KW"/>
</dbReference>
<evidence type="ECO:0000313" key="5">
    <source>
        <dbReference type="EnsemblMetazoa" id="ISCW024771-PA"/>
    </source>
</evidence>
<dbReference type="InterPro" id="IPR027806">
    <property type="entry name" value="HARBI1_dom"/>
</dbReference>
<keyword evidence="6" id="KW-1185">Reference proteome</keyword>
<accession>B7QAU3</accession>
<comment type="cofactor">
    <cofactor evidence="1">
        <name>a divalent metal cation</name>
        <dbReference type="ChEBI" id="CHEBI:60240"/>
    </cofactor>
</comment>
<evidence type="ECO:0000313" key="4">
    <source>
        <dbReference type="EMBL" id="EEC15965.1"/>
    </source>
</evidence>
<dbReference type="AlphaFoldDB" id="B7QAU3"/>
<dbReference type="EMBL" id="DS896760">
    <property type="protein sequence ID" value="EEC15965.1"/>
    <property type="molecule type" value="Genomic_DNA"/>
</dbReference>
<dbReference type="EMBL" id="ABJB010445762">
    <property type="status" value="NOT_ANNOTATED_CDS"/>
    <property type="molecule type" value="Genomic_DNA"/>
</dbReference>
<dbReference type="VEuPathDB" id="VectorBase:ISCP_035252"/>
<evidence type="ECO:0000256" key="1">
    <source>
        <dbReference type="ARBA" id="ARBA00001968"/>
    </source>
</evidence>
<name>B7QAU3_IXOSC</name>
<dbReference type="PANTHER" id="PTHR23080">
    <property type="entry name" value="THAP DOMAIN PROTEIN"/>
    <property type="match status" value="1"/>
</dbReference>
<dbReference type="InParanoid" id="B7QAU3"/>
<keyword evidence="2" id="KW-0479">Metal-binding</keyword>
<proteinExistence type="predicted"/>
<reference evidence="5" key="2">
    <citation type="submission" date="2020-05" db="UniProtKB">
        <authorList>
            <consortium name="EnsemblMetazoa"/>
        </authorList>
    </citation>
    <scope>IDENTIFICATION</scope>
    <source>
        <strain evidence="5">wikel</strain>
    </source>
</reference>
<protein>
    <recommendedName>
        <fullName evidence="3">DDE Tnp4 domain-containing protein</fullName>
    </recommendedName>
</protein>
<organism>
    <name type="scientific">Ixodes scapularis</name>
    <name type="common">Black-legged tick</name>
    <name type="synonym">Deer tick</name>
    <dbReference type="NCBI Taxonomy" id="6945"/>
    <lineage>
        <taxon>Eukaryota</taxon>
        <taxon>Metazoa</taxon>
        <taxon>Ecdysozoa</taxon>
        <taxon>Arthropoda</taxon>
        <taxon>Chelicerata</taxon>
        <taxon>Arachnida</taxon>
        <taxon>Acari</taxon>
        <taxon>Parasitiformes</taxon>
        <taxon>Ixodida</taxon>
        <taxon>Ixodoidea</taxon>
        <taxon>Ixodidae</taxon>
        <taxon>Ixodinae</taxon>
        <taxon>Ixodes</taxon>
    </lineage>
</organism>
<dbReference type="VEuPathDB" id="VectorBase:ISCI024771"/>
<dbReference type="PaxDb" id="6945-B7QAU3"/>
<dbReference type="VEuPathDB" id="VectorBase:ISCW024771"/>
<dbReference type="Pfam" id="PF13359">
    <property type="entry name" value="DDE_Tnp_4"/>
    <property type="match status" value="1"/>
</dbReference>
<feature type="non-terminal residue" evidence="4">
    <location>
        <position position="167"/>
    </location>
</feature>
<evidence type="ECO:0000256" key="2">
    <source>
        <dbReference type="ARBA" id="ARBA00022723"/>
    </source>
</evidence>
<dbReference type="STRING" id="6945.B7QAU3"/>
<dbReference type="Proteomes" id="UP000001555">
    <property type="component" value="Unassembled WGS sequence"/>
</dbReference>
<dbReference type="PANTHER" id="PTHR23080:SF63">
    <property type="entry name" value="TICK TRANSPOSON"/>
    <property type="match status" value="1"/>
</dbReference>
<evidence type="ECO:0000313" key="6">
    <source>
        <dbReference type="Proteomes" id="UP000001555"/>
    </source>
</evidence>
<dbReference type="OrthoDB" id="6504441at2759"/>
<evidence type="ECO:0000259" key="3">
    <source>
        <dbReference type="Pfam" id="PF13359"/>
    </source>
</evidence>